<reference evidence="1" key="1">
    <citation type="submission" date="2014-09" db="EMBL/GenBank/DDBJ databases">
        <authorList>
            <person name="Magalhaes I.L.F."/>
            <person name="Oliveira U."/>
            <person name="Santos F.R."/>
            <person name="Vidigal T.H.D.A."/>
            <person name="Brescovit A.D."/>
            <person name="Santos A.J."/>
        </authorList>
    </citation>
    <scope>NUCLEOTIDE SEQUENCE</scope>
    <source>
        <tissue evidence="1">Shoot tissue taken approximately 20 cm above the soil surface</tissue>
    </source>
</reference>
<sequence>MASLSIIFSAMDSPTGSFWFFNHAVKRRLCSFLIQTSERS</sequence>
<dbReference type="AlphaFoldDB" id="A0A0A9BRD5"/>
<organism evidence="1">
    <name type="scientific">Arundo donax</name>
    <name type="common">Giant reed</name>
    <name type="synonym">Donax arundinaceus</name>
    <dbReference type="NCBI Taxonomy" id="35708"/>
    <lineage>
        <taxon>Eukaryota</taxon>
        <taxon>Viridiplantae</taxon>
        <taxon>Streptophyta</taxon>
        <taxon>Embryophyta</taxon>
        <taxon>Tracheophyta</taxon>
        <taxon>Spermatophyta</taxon>
        <taxon>Magnoliopsida</taxon>
        <taxon>Liliopsida</taxon>
        <taxon>Poales</taxon>
        <taxon>Poaceae</taxon>
        <taxon>PACMAD clade</taxon>
        <taxon>Arundinoideae</taxon>
        <taxon>Arundineae</taxon>
        <taxon>Arundo</taxon>
    </lineage>
</organism>
<evidence type="ECO:0000313" key="1">
    <source>
        <dbReference type="EMBL" id="JAD65971.1"/>
    </source>
</evidence>
<dbReference type="EMBL" id="GBRH01231924">
    <property type="protein sequence ID" value="JAD65971.1"/>
    <property type="molecule type" value="Transcribed_RNA"/>
</dbReference>
<reference evidence="1" key="2">
    <citation type="journal article" date="2015" name="Data Brief">
        <title>Shoot transcriptome of the giant reed, Arundo donax.</title>
        <authorList>
            <person name="Barrero R.A."/>
            <person name="Guerrero F.D."/>
            <person name="Moolhuijzen P."/>
            <person name="Goolsby J.A."/>
            <person name="Tidwell J."/>
            <person name="Bellgard S.E."/>
            <person name="Bellgard M.I."/>
        </authorList>
    </citation>
    <scope>NUCLEOTIDE SEQUENCE</scope>
    <source>
        <tissue evidence="1">Shoot tissue taken approximately 20 cm above the soil surface</tissue>
    </source>
</reference>
<proteinExistence type="predicted"/>
<name>A0A0A9BRD5_ARUDO</name>
<accession>A0A0A9BRD5</accession>
<protein>
    <submittedName>
        <fullName evidence="1">Uncharacterized protein</fullName>
    </submittedName>
</protein>